<sequence length="275" mass="30609">MLQLLVLSFFGGACAYYPRSLNLNFLCTPLDTTMYVRDIPWDCSSYVICLSGQALPATCPLGKLYMSAEINSKCGFTTEVNSTRCEGTIWKFTAGERKKEDIDLNPRPLDERLAATLQQLPKLIINRFCNCAVATPAPQTTSRRSVDTIPKATLPHSGECAHYFDCSVINGASEYMEYLLECPYPSLFSTHTGTCKDYRLVSCGERSEPRTPCEYHHYLQKYNCSDPGCAACDYHHPSCVGLANGNHPVPNMDDVLIACYEQRTMSIIPVPPKKA</sequence>
<dbReference type="GO" id="GO:0008061">
    <property type="term" value="F:chitin binding"/>
    <property type="evidence" value="ECO:0007669"/>
    <property type="project" value="InterPro"/>
</dbReference>
<comment type="caution">
    <text evidence="3">The sequence shown here is derived from an EMBL/GenBank/DDBJ whole genome shotgun (WGS) entry which is preliminary data.</text>
</comment>
<feature type="domain" description="Chitin-binding type-2" evidence="2">
    <location>
        <begin position="24"/>
        <end position="87"/>
    </location>
</feature>
<dbReference type="OrthoDB" id="6020543at2759"/>
<dbReference type="Proteomes" id="UP000678393">
    <property type="component" value="Unassembled WGS sequence"/>
</dbReference>
<reference evidence="3" key="1">
    <citation type="submission" date="2021-04" db="EMBL/GenBank/DDBJ databases">
        <authorList>
            <consortium name="Molecular Ecology Group"/>
        </authorList>
    </citation>
    <scope>NUCLEOTIDE SEQUENCE</scope>
</reference>
<evidence type="ECO:0000313" key="4">
    <source>
        <dbReference type="Proteomes" id="UP000678393"/>
    </source>
</evidence>
<evidence type="ECO:0000313" key="3">
    <source>
        <dbReference type="EMBL" id="CAG5118575.1"/>
    </source>
</evidence>
<keyword evidence="1" id="KW-0732">Signal</keyword>
<dbReference type="GO" id="GO:0005576">
    <property type="term" value="C:extracellular region"/>
    <property type="evidence" value="ECO:0007669"/>
    <property type="project" value="InterPro"/>
</dbReference>
<proteinExistence type="predicted"/>
<evidence type="ECO:0000259" key="2">
    <source>
        <dbReference type="PROSITE" id="PS50940"/>
    </source>
</evidence>
<keyword evidence="4" id="KW-1185">Reference proteome</keyword>
<dbReference type="AlphaFoldDB" id="A0A8S3YSV0"/>
<feature type="signal peptide" evidence="1">
    <location>
        <begin position="1"/>
        <end position="15"/>
    </location>
</feature>
<feature type="chain" id="PRO_5035948609" description="Chitin-binding type-2 domain-containing protein" evidence="1">
    <location>
        <begin position="16"/>
        <end position="275"/>
    </location>
</feature>
<evidence type="ECO:0000256" key="1">
    <source>
        <dbReference type="SAM" id="SignalP"/>
    </source>
</evidence>
<dbReference type="PROSITE" id="PS50940">
    <property type="entry name" value="CHIT_BIND_II"/>
    <property type="match status" value="1"/>
</dbReference>
<dbReference type="Pfam" id="PF01607">
    <property type="entry name" value="CBM_14"/>
    <property type="match status" value="1"/>
</dbReference>
<dbReference type="EMBL" id="CAJHNH020000573">
    <property type="protein sequence ID" value="CAG5118575.1"/>
    <property type="molecule type" value="Genomic_DNA"/>
</dbReference>
<accession>A0A8S3YSV0</accession>
<gene>
    <name evidence="3" type="ORF">CUNI_LOCUS4133</name>
</gene>
<name>A0A8S3YSV0_9EUPU</name>
<dbReference type="InterPro" id="IPR036508">
    <property type="entry name" value="Chitin-bd_dom_sf"/>
</dbReference>
<feature type="non-terminal residue" evidence="3">
    <location>
        <position position="275"/>
    </location>
</feature>
<organism evidence="3 4">
    <name type="scientific">Candidula unifasciata</name>
    <dbReference type="NCBI Taxonomy" id="100452"/>
    <lineage>
        <taxon>Eukaryota</taxon>
        <taxon>Metazoa</taxon>
        <taxon>Spiralia</taxon>
        <taxon>Lophotrochozoa</taxon>
        <taxon>Mollusca</taxon>
        <taxon>Gastropoda</taxon>
        <taxon>Heterobranchia</taxon>
        <taxon>Euthyneura</taxon>
        <taxon>Panpulmonata</taxon>
        <taxon>Eupulmonata</taxon>
        <taxon>Stylommatophora</taxon>
        <taxon>Helicina</taxon>
        <taxon>Helicoidea</taxon>
        <taxon>Geomitridae</taxon>
        <taxon>Candidula</taxon>
    </lineage>
</organism>
<dbReference type="SUPFAM" id="SSF57625">
    <property type="entry name" value="Invertebrate chitin-binding proteins"/>
    <property type="match status" value="2"/>
</dbReference>
<protein>
    <recommendedName>
        <fullName evidence="2">Chitin-binding type-2 domain-containing protein</fullName>
    </recommendedName>
</protein>
<dbReference type="InterPro" id="IPR002557">
    <property type="entry name" value="Chitin-bd_dom"/>
</dbReference>